<evidence type="ECO:0000259" key="2">
    <source>
        <dbReference type="Pfam" id="PF00561"/>
    </source>
</evidence>
<dbReference type="EMBL" id="BAAAZW010000003">
    <property type="protein sequence ID" value="GAA3954269.1"/>
    <property type="molecule type" value="Genomic_DNA"/>
</dbReference>
<dbReference type="InterPro" id="IPR026968">
    <property type="entry name" value="PcaD/CatD"/>
</dbReference>
<dbReference type="SUPFAM" id="SSF53474">
    <property type="entry name" value="alpha/beta-Hydrolases"/>
    <property type="match status" value="1"/>
</dbReference>
<comment type="caution">
    <text evidence="3">The sequence shown here is derived from an EMBL/GenBank/DDBJ whole genome shotgun (WGS) entry which is preliminary data.</text>
</comment>
<evidence type="ECO:0000256" key="1">
    <source>
        <dbReference type="ARBA" id="ARBA00022801"/>
    </source>
</evidence>
<dbReference type="PANTHER" id="PTHR43798:SF31">
    <property type="entry name" value="AB HYDROLASE SUPERFAMILY PROTEIN YCLE"/>
    <property type="match status" value="1"/>
</dbReference>
<dbReference type="Proteomes" id="UP001418444">
    <property type="component" value="Unassembled WGS sequence"/>
</dbReference>
<keyword evidence="1" id="KW-0378">Hydrolase</keyword>
<dbReference type="Gene3D" id="3.40.50.1820">
    <property type="entry name" value="alpha/beta hydrolase"/>
    <property type="match status" value="1"/>
</dbReference>
<dbReference type="InterPro" id="IPR029058">
    <property type="entry name" value="AB_hydrolase_fold"/>
</dbReference>
<feature type="domain" description="AB hydrolase-1" evidence="2">
    <location>
        <begin position="14"/>
        <end position="238"/>
    </location>
</feature>
<dbReference type="InterPro" id="IPR050266">
    <property type="entry name" value="AB_hydrolase_sf"/>
</dbReference>
<reference evidence="4" key="1">
    <citation type="journal article" date="2019" name="Int. J. Syst. Evol. Microbiol.">
        <title>The Global Catalogue of Microorganisms (GCM) 10K type strain sequencing project: providing services to taxonomists for standard genome sequencing and annotation.</title>
        <authorList>
            <consortium name="The Broad Institute Genomics Platform"/>
            <consortium name="The Broad Institute Genome Sequencing Center for Infectious Disease"/>
            <person name="Wu L."/>
            <person name="Ma J."/>
        </authorList>
    </citation>
    <scope>NUCLEOTIDE SEQUENCE [LARGE SCALE GENOMIC DNA]</scope>
    <source>
        <strain evidence="4">JCM 16923</strain>
    </source>
</reference>
<dbReference type="InterPro" id="IPR000073">
    <property type="entry name" value="AB_hydrolase_1"/>
</dbReference>
<evidence type="ECO:0000313" key="3">
    <source>
        <dbReference type="EMBL" id="GAA3954269.1"/>
    </source>
</evidence>
<keyword evidence="4" id="KW-1185">Reference proteome</keyword>
<name>A0ABP7NUB5_9ACTN</name>
<dbReference type="Pfam" id="PF00561">
    <property type="entry name" value="Abhydrolase_1"/>
    <property type="match status" value="1"/>
</dbReference>
<protein>
    <submittedName>
        <fullName evidence="3">3-oxoadipate enol-lactonase</fullName>
    </submittedName>
</protein>
<sequence length="253" mass="26034">MQVHAVAAGPQDAPVVVLANSLGADLSMWDPQVAALAERFRVIGFDTRGHGSSPVPSGPYTIDDLAGDVVALIDRFGVDRAALVGLSLGGTTMMRVAARHPDRVTSLAVLCTAPSFDAGVYTERAAAIRAAGTTAGVAEGVVSRWFTDGFRSAHPERTAAFETMVAGTPAEGYAGCCDALSTLNLDADLPRISAPTLVIAGADDVATPPKRLAEIADAVPDSRLLVVPGACHLANVEQPEAVTAALLEHLESS</sequence>
<evidence type="ECO:0000313" key="4">
    <source>
        <dbReference type="Proteomes" id="UP001418444"/>
    </source>
</evidence>
<dbReference type="NCBIfam" id="TIGR02427">
    <property type="entry name" value="protocat_pcaD"/>
    <property type="match status" value="1"/>
</dbReference>
<proteinExistence type="predicted"/>
<organism evidence="3 4">
    <name type="scientific">Gordonia caeni</name>
    <dbReference type="NCBI Taxonomy" id="1007097"/>
    <lineage>
        <taxon>Bacteria</taxon>
        <taxon>Bacillati</taxon>
        <taxon>Actinomycetota</taxon>
        <taxon>Actinomycetes</taxon>
        <taxon>Mycobacteriales</taxon>
        <taxon>Gordoniaceae</taxon>
        <taxon>Gordonia</taxon>
    </lineage>
</organism>
<gene>
    <name evidence="3" type="primary">pcaD</name>
    <name evidence="3" type="ORF">GCM10022231_10790</name>
</gene>
<accession>A0ABP7NUB5</accession>
<dbReference type="PANTHER" id="PTHR43798">
    <property type="entry name" value="MONOACYLGLYCEROL LIPASE"/>
    <property type="match status" value="1"/>
</dbReference>
<dbReference type="PRINTS" id="PR00111">
    <property type="entry name" value="ABHYDROLASE"/>
</dbReference>